<sequence length="64" mass="7074">MCHPRGGRRQAGQGLVEYTVLLVFVVLVIVANPNIILELVQAVRDAYIAFVDVIAMSWIEVPLP</sequence>
<evidence type="ECO:0000256" key="1">
    <source>
        <dbReference type="SAM" id="Phobius"/>
    </source>
</evidence>
<keyword evidence="1" id="KW-1133">Transmembrane helix</keyword>
<dbReference type="EMBL" id="FUXP01000004">
    <property type="protein sequence ID" value="SJZ96699.1"/>
    <property type="molecule type" value="Genomic_DNA"/>
</dbReference>
<accession>A0A1T4PZ31</accession>
<dbReference type="AlphaFoldDB" id="A0A1T4PZ31"/>
<evidence type="ECO:0000313" key="2">
    <source>
        <dbReference type="EMBL" id="SJZ96699.1"/>
    </source>
</evidence>
<keyword evidence="3" id="KW-1185">Reference proteome</keyword>
<keyword evidence="1" id="KW-0472">Membrane</keyword>
<reference evidence="2 3" key="1">
    <citation type="submission" date="2017-02" db="EMBL/GenBank/DDBJ databases">
        <authorList>
            <person name="Peterson S.W."/>
        </authorList>
    </citation>
    <scope>NUCLEOTIDE SEQUENCE [LARGE SCALE GENOMIC DNA]</scope>
    <source>
        <strain evidence="2 3">DSM 21749</strain>
    </source>
</reference>
<name>A0A1T4PZ31_9GAMM</name>
<dbReference type="STRING" id="1122188.SAMN02745674_01397"/>
<dbReference type="RefSeq" id="WP_234987742.1">
    <property type="nucleotide sequence ID" value="NZ_FUXP01000004.1"/>
</dbReference>
<organism evidence="2 3">
    <name type="scientific">Lysobacter spongiicola DSM 21749</name>
    <dbReference type="NCBI Taxonomy" id="1122188"/>
    <lineage>
        <taxon>Bacteria</taxon>
        <taxon>Pseudomonadati</taxon>
        <taxon>Pseudomonadota</taxon>
        <taxon>Gammaproteobacteria</taxon>
        <taxon>Lysobacterales</taxon>
        <taxon>Lysobacteraceae</taxon>
        <taxon>Novilysobacter</taxon>
    </lineage>
</organism>
<dbReference type="Proteomes" id="UP000190061">
    <property type="component" value="Unassembled WGS sequence"/>
</dbReference>
<evidence type="ECO:0000313" key="3">
    <source>
        <dbReference type="Proteomes" id="UP000190061"/>
    </source>
</evidence>
<proteinExistence type="predicted"/>
<gene>
    <name evidence="2" type="ORF">SAMN02745674_01397</name>
</gene>
<feature type="transmembrane region" description="Helical" evidence="1">
    <location>
        <begin position="20"/>
        <end position="40"/>
    </location>
</feature>
<keyword evidence="1" id="KW-0812">Transmembrane</keyword>
<protein>
    <submittedName>
        <fullName evidence="2">Uncharacterized protein</fullName>
    </submittedName>
</protein>